<protein>
    <submittedName>
        <fullName evidence="2">Uncharacterized protein</fullName>
    </submittedName>
</protein>
<accession>A0A7C3ZI69</accession>
<evidence type="ECO:0000256" key="1">
    <source>
        <dbReference type="SAM" id="Phobius"/>
    </source>
</evidence>
<name>A0A7C3ZI69_9CYAN</name>
<evidence type="ECO:0000313" key="2">
    <source>
        <dbReference type="EMBL" id="HGF99782.1"/>
    </source>
</evidence>
<keyword evidence="1" id="KW-0472">Membrane</keyword>
<comment type="caution">
    <text evidence="2">The sequence shown here is derived from an EMBL/GenBank/DDBJ whole genome shotgun (WGS) entry which is preliminary data.</text>
</comment>
<gene>
    <name evidence="2" type="ORF">ENR15_03705</name>
</gene>
<feature type="transmembrane region" description="Helical" evidence="1">
    <location>
        <begin position="54"/>
        <end position="76"/>
    </location>
</feature>
<sequence length="81" mass="7459">MSSGNGLGLAGGTLVVAAKLTGLTGATATGIATTTGGIGLSSATIGTATVTSVAMAPALPFVAAAGAAVGVGVLLWRLCKD</sequence>
<keyword evidence="1" id="KW-1133">Transmembrane helix</keyword>
<organism evidence="2">
    <name type="scientific">Planktothricoides sp. SpSt-374</name>
    <dbReference type="NCBI Taxonomy" id="2282167"/>
    <lineage>
        <taxon>Bacteria</taxon>
        <taxon>Bacillati</taxon>
        <taxon>Cyanobacteriota</taxon>
        <taxon>Cyanophyceae</taxon>
        <taxon>Oscillatoriophycideae</taxon>
        <taxon>Oscillatoriales</taxon>
        <taxon>Oscillatoriaceae</taxon>
        <taxon>Planktothricoides</taxon>
    </lineage>
</organism>
<keyword evidence="1" id="KW-0812">Transmembrane</keyword>
<dbReference type="EMBL" id="DSPX01000039">
    <property type="protein sequence ID" value="HGF99782.1"/>
    <property type="molecule type" value="Genomic_DNA"/>
</dbReference>
<proteinExistence type="predicted"/>
<dbReference type="AlphaFoldDB" id="A0A7C3ZI69"/>
<reference evidence="2" key="1">
    <citation type="journal article" date="2020" name="mSystems">
        <title>Genome- and Community-Level Interaction Insights into Carbon Utilization and Element Cycling Functions of Hydrothermarchaeota in Hydrothermal Sediment.</title>
        <authorList>
            <person name="Zhou Z."/>
            <person name="Liu Y."/>
            <person name="Xu W."/>
            <person name="Pan J."/>
            <person name="Luo Z.H."/>
            <person name="Li M."/>
        </authorList>
    </citation>
    <scope>NUCLEOTIDE SEQUENCE [LARGE SCALE GENOMIC DNA]</scope>
    <source>
        <strain evidence="2">SpSt-374</strain>
    </source>
</reference>